<sequence>MERRKVAYAVMMGTCLILFVLAGTVVVHFSTAAALVMALVAMVLPPLAAIVANRGWQRRD</sequence>
<proteinExistence type="predicted"/>
<dbReference type="InterPro" id="IPR021449">
    <property type="entry name" value="DUF3099"/>
</dbReference>
<keyword evidence="1" id="KW-0812">Transmembrane</keyword>
<protein>
    <submittedName>
        <fullName evidence="2">DUF3099 domain-containing protein</fullName>
    </submittedName>
</protein>
<feature type="transmembrane region" description="Helical" evidence="1">
    <location>
        <begin position="32"/>
        <end position="52"/>
    </location>
</feature>
<keyword evidence="1" id="KW-1133">Transmembrane helix</keyword>
<reference evidence="2 3" key="1">
    <citation type="submission" date="2021-07" db="EMBL/GenBank/DDBJ databases">
        <title>Actinomadura sp. PM05-2 isolated from lichen.</title>
        <authorList>
            <person name="Somphong A."/>
            <person name="Phongsopitanun W."/>
            <person name="Tanasupawat S."/>
            <person name="Peongsungnone V."/>
        </authorList>
    </citation>
    <scope>NUCLEOTIDE SEQUENCE [LARGE SCALE GENOMIC DNA]</scope>
    <source>
        <strain evidence="2 3">PM05-2</strain>
    </source>
</reference>
<keyword evidence="1" id="KW-0472">Membrane</keyword>
<evidence type="ECO:0000256" key="1">
    <source>
        <dbReference type="SAM" id="Phobius"/>
    </source>
</evidence>
<feature type="transmembrane region" description="Helical" evidence="1">
    <location>
        <begin position="7"/>
        <end position="26"/>
    </location>
</feature>
<keyword evidence="3" id="KW-1185">Reference proteome</keyword>
<name>A0ABS7FSF8_9ACTN</name>
<evidence type="ECO:0000313" key="3">
    <source>
        <dbReference type="Proteomes" id="UP000774570"/>
    </source>
</evidence>
<organism evidence="2 3">
    <name type="scientific">Actinomadura parmotrematis</name>
    <dbReference type="NCBI Taxonomy" id="2864039"/>
    <lineage>
        <taxon>Bacteria</taxon>
        <taxon>Bacillati</taxon>
        <taxon>Actinomycetota</taxon>
        <taxon>Actinomycetes</taxon>
        <taxon>Streptosporangiales</taxon>
        <taxon>Thermomonosporaceae</taxon>
        <taxon>Actinomadura</taxon>
    </lineage>
</organism>
<gene>
    <name evidence="2" type="ORF">K1Y72_13135</name>
</gene>
<dbReference type="Pfam" id="PF11298">
    <property type="entry name" value="DUF3099"/>
    <property type="match status" value="1"/>
</dbReference>
<dbReference type="EMBL" id="JAIBOA010000007">
    <property type="protein sequence ID" value="MBW8483322.1"/>
    <property type="molecule type" value="Genomic_DNA"/>
</dbReference>
<dbReference type="Proteomes" id="UP000774570">
    <property type="component" value="Unassembled WGS sequence"/>
</dbReference>
<evidence type="ECO:0000313" key="2">
    <source>
        <dbReference type="EMBL" id="MBW8483322.1"/>
    </source>
</evidence>
<comment type="caution">
    <text evidence="2">The sequence shown here is derived from an EMBL/GenBank/DDBJ whole genome shotgun (WGS) entry which is preliminary data.</text>
</comment>
<accession>A0ABS7FSF8</accession>